<keyword evidence="2" id="KW-1133">Transmembrane helix</keyword>
<feature type="compositionally biased region" description="Polar residues" evidence="1">
    <location>
        <begin position="189"/>
        <end position="198"/>
    </location>
</feature>
<dbReference type="Pfam" id="PF03743">
    <property type="entry name" value="TrbI"/>
    <property type="match status" value="1"/>
</dbReference>
<evidence type="ECO:0000313" key="4">
    <source>
        <dbReference type="Proteomes" id="UP001143486"/>
    </source>
</evidence>
<name>A0A9W6MPS8_9PROT</name>
<evidence type="ECO:0000256" key="1">
    <source>
        <dbReference type="SAM" id="MobiDB-lite"/>
    </source>
</evidence>
<protein>
    <submittedName>
        <fullName evidence="3">Conjugative transfer factor, TraB</fullName>
    </submittedName>
</protein>
<dbReference type="RefSeq" id="WP_271187881.1">
    <property type="nucleotide sequence ID" value="NZ_BSFE01000011.1"/>
</dbReference>
<sequence length="435" mass="46064">MSDPNSQTLRRRQIVTVAAATLMVGAIGYWIIFARDQDPVRAYEQQDPIDARQTMTELSRQPVAERDLTEIFEQRLARLENQANDADERTAALETENAQLRERLASAEADNEEIMTEASAMLEELAGQLAQARAESQTREAGPPTPTSRGPDGSVPSGQSSRAWSDDPFRPAGVVEASSSAEGPPALQDSAQTSRSRALQSVSFDAVGDDASSEIRPAVIRDAERYVPPNSYAPARVLVGVDAATGTSFGADPKPVMFRITGAAVSVVEGDEHIETDLTGCVVNGAAYGELSSEKVYVRLQRMTCPLNDGSGRVTESEVEGFVAHAGKAGVRGRVISREGDLAERALIAGTLQGLGSSFSRVGSASSLGGLSSVTGGEPPTSEEIAISSIGGGVESAASTLSQYYIERAEQYQPVIEMPTGIDVEIVFLSGVVVR</sequence>
<feature type="region of interest" description="Disordered" evidence="1">
    <location>
        <begin position="129"/>
        <end position="198"/>
    </location>
</feature>
<evidence type="ECO:0000313" key="3">
    <source>
        <dbReference type="EMBL" id="GLK53533.1"/>
    </source>
</evidence>
<dbReference type="Proteomes" id="UP001143486">
    <property type="component" value="Unassembled WGS sequence"/>
</dbReference>
<accession>A0A9W6MPS8</accession>
<reference evidence="3" key="2">
    <citation type="submission" date="2023-01" db="EMBL/GenBank/DDBJ databases">
        <authorList>
            <person name="Sun Q."/>
            <person name="Evtushenko L."/>
        </authorList>
    </citation>
    <scope>NUCLEOTIDE SEQUENCE</scope>
    <source>
        <strain evidence="3">VKM B-1513</strain>
    </source>
</reference>
<gene>
    <name evidence="3" type="primary">traB</name>
    <name evidence="3" type="ORF">GCM10017621_30410</name>
</gene>
<dbReference type="AlphaFoldDB" id="A0A9W6MPS8"/>
<dbReference type="CDD" id="cd16430">
    <property type="entry name" value="TraB"/>
    <property type="match status" value="1"/>
</dbReference>
<keyword evidence="2" id="KW-0472">Membrane</keyword>
<evidence type="ECO:0000256" key="2">
    <source>
        <dbReference type="SAM" id="Phobius"/>
    </source>
</evidence>
<dbReference type="EMBL" id="BSFE01000011">
    <property type="protein sequence ID" value="GLK53533.1"/>
    <property type="molecule type" value="Genomic_DNA"/>
</dbReference>
<dbReference type="InterPro" id="IPR005498">
    <property type="entry name" value="T4SS_VirB10/TraB/TrbI"/>
</dbReference>
<comment type="caution">
    <text evidence="3">The sequence shown here is derived from an EMBL/GenBank/DDBJ whole genome shotgun (WGS) entry which is preliminary data.</text>
</comment>
<keyword evidence="4" id="KW-1185">Reference proteome</keyword>
<organism evidence="3 4">
    <name type="scientific">Maricaulis virginensis</name>
    <dbReference type="NCBI Taxonomy" id="144022"/>
    <lineage>
        <taxon>Bacteria</taxon>
        <taxon>Pseudomonadati</taxon>
        <taxon>Pseudomonadota</taxon>
        <taxon>Alphaproteobacteria</taxon>
        <taxon>Maricaulales</taxon>
        <taxon>Maricaulaceae</taxon>
        <taxon>Maricaulis</taxon>
    </lineage>
</organism>
<proteinExistence type="predicted"/>
<reference evidence="3" key="1">
    <citation type="journal article" date="2014" name="Int. J. Syst. Evol. Microbiol.">
        <title>Complete genome sequence of Corynebacterium casei LMG S-19264T (=DSM 44701T), isolated from a smear-ripened cheese.</title>
        <authorList>
            <consortium name="US DOE Joint Genome Institute (JGI-PGF)"/>
            <person name="Walter F."/>
            <person name="Albersmeier A."/>
            <person name="Kalinowski J."/>
            <person name="Ruckert C."/>
        </authorList>
    </citation>
    <scope>NUCLEOTIDE SEQUENCE</scope>
    <source>
        <strain evidence="3">VKM B-1513</strain>
    </source>
</reference>
<feature type="transmembrane region" description="Helical" evidence="2">
    <location>
        <begin position="12"/>
        <end position="32"/>
    </location>
</feature>
<keyword evidence="2" id="KW-0812">Transmembrane</keyword>